<proteinExistence type="inferred from homology"/>
<evidence type="ECO:0000256" key="1">
    <source>
        <dbReference type="ARBA" id="ARBA00006484"/>
    </source>
</evidence>
<keyword evidence="4" id="KW-1185">Reference proteome</keyword>
<evidence type="ECO:0000256" key="2">
    <source>
        <dbReference type="ARBA" id="ARBA00023002"/>
    </source>
</evidence>
<dbReference type="PANTHER" id="PTHR43477">
    <property type="entry name" value="DIHYDROANTICAPSIN 7-DEHYDROGENASE"/>
    <property type="match status" value="1"/>
</dbReference>
<dbReference type="GO" id="GO:0016491">
    <property type="term" value="F:oxidoreductase activity"/>
    <property type="evidence" value="ECO:0007669"/>
    <property type="project" value="UniProtKB-KW"/>
</dbReference>
<dbReference type="PRINTS" id="PR00081">
    <property type="entry name" value="GDHRDH"/>
</dbReference>
<keyword evidence="2" id="KW-0560">Oxidoreductase</keyword>
<dbReference type="SUPFAM" id="SSF51735">
    <property type="entry name" value="NAD(P)-binding Rossmann-fold domains"/>
    <property type="match status" value="1"/>
</dbReference>
<dbReference type="AlphaFoldDB" id="A0A6L9LHV6"/>
<dbReference type="RefSeq" id="WP_163949845.1">
    <property type="nucleotide sequence ID" value="NZ_JAAFZH010000006.1"/>
</dbReference>
<evidence type="ECO:0000313" key="3">
    <source>
        <dbReference type="EMBL" id="NDU96219.1"/>
    </source>
</evidence>
<comment type="caution">
    <text evidence="3">The sequence shown here is derived from an EMBL/GenBank/DDBJ whole genome shotgun (WGS) entry which is preliminary data.</text>
</comment>
<reference evidence="3 4" key="1">
    <citation type="submission" date="2020-02" db="EMBL/GenBank/DDBJ databases">
        <title>Draft genome sequence of two Spirosoma agri KCTC 52727 and Spirosoma terrae KCTC 52035.</title>
        <authorList>
            <person name="Rojas J."/>
            <person name="Ambika Manirajan B."/>
            <person name="Suarez C."/>
            <person name="Ratering S."/>
            <person name="Schnell S."/>
        </authorList>
    </citation>
    <scope>NUCLEOTIDE SEQUENCE [LARGE SCALE GENOMIC DNA]</scope>
    <source>
        <strain evidence="3 4">KCTC 52035</strain>
    </source>
</reference>
<comment type="similarity">
    <text evidence="1">Belongs to the short-chain dehydrogenases/reductases (SDR) family.</text>
</comment>
<organism evidence="3 4">
    <name type="scientific">Spirosoma terrae</name>
    <dbReference type="NCBI Taxonomy" id="1968276"/>
    <lineage>
        <taxon>Bacteria</taxon>
        <taxon>Pseudomonadati</taxon>
        <taxon>Bacteroidota</taxon>
        <taxon>Cytophagia</taxon>
        <taxon>Cytophagales</taxon>
        <taxon>Cytophagaceae</taxon>
        <taxon>Spirosoma</taxon>
    </lineage>
</organism>
<dbReference type="Pfam" id="PF13561">
    <property type="entry name" value="adh_short_C2"/>
    <property type="match status" value="1"/>
</dbReference>
<dbReference type="EMBL" id="JAAFZH010000006">
    <property type="protein sequence ID" value="NDU96219.1"/>
    <property type="molecule type" value="Genomic_DNA"/>
</dbReference>
<name>A0A6L9LHV6_9BACT</name>
<dbReference type="InterPro" id="IPR051122">
    <property type="entry name" value="SDR_DHRS6-like"/>
</dbReference>
<evidence type="ECO:0000313" key="4">
    <source>
        <dbReference type="Proteomes" id="UP000474175"/>
    </source>
</evidence>
<dbReference type="InterPro" id="IPR002347">
    <property type="entry name" value="SDR_fam"/>
</dbReference>
<sequence>MKKRFLIAGAHGGIGEDLAIRLAKAGNEVIATMRHPDQASDDCRSLVKEIRQLDVTDQNSVAKGLADFSADSPLHGFAYCIGSIDLMPLKSARTENFLRAYELNVLGAVRMLQVLEKSLKAGQGSVVLFSSIAAQSGFANHTVISTAKAAVEGLAKSLAAEWSSYVRVNVIAPSLTDTAIAKPLTSSPTMREAIEKMHPIARLGSASDSAAVAEFLLSPDASWITGQIFPVDGGRSTLRVKG</sequence>
<accession>A0A6L9LHV6</accession>
<gene>
    <name evidence="3" type="ORF">GK108_15160</name>
</gene>
<dbReference type="CDD" id="cd05233">
    <property type="entry name" value="SDR_c"/>
    <property type="match status" value="1"/>
</dbReference>
<dbReference type="InterPro" id="IPR036291">
    <property type="entry name" value="NAD(P)-bd_dom_sf"/>
</dbReference>
<dbReference type="Gene3D" id="3.40.50.720">
    <property type="entry name" value="NAD(P)-binding Rossmann-like Domain"/>
    <property type="match status" value="1"/>
</dbReference>
<dbReference type="Proteomes" id="UP000474175">
    <property type="component" value="Unassembled WGS sequence"/>
</dbReference>
<dbReference type="PANTHER" id="PTHR43477:SF1">
    <property type="entry name" value="DIHYDROANTICAPSIN 7-DEHYDROGENASE"/>
    <property type="match status" value="1"/>
</dbReference>
<protein>
    <submittedName>
        <fullName evidence="3">SDR family oxidoreductase</fullName>
    </submittedName>
</protein>